<reference evidence="1 2" key="1">
    <citation type="journal article" date="2019" name="BMC Genomics">
        <title>New insights from Opisthorchis felineus genome: update on genomics of the epidemiologically important liver flukes.</title>
        <authorList>
            <person name="Ershov N.I."/>
            <person name="Mordvinov V.A."/>
            <person name="Prokhortchouk E.B."/>
            <person name="Pakharukova M.Y."/>
            <person name="Gunbin K.V."/>
            <person name="Ustyantsev K."/>
            <person name="Genaev M.A."/>
            <person name="Blinov A.G."/>
            <person name="Mazur A."/>
            <person name="Boulygina E."/>
            <person name="Tsygankova S."/>
            <person name="Khrameeva E."/>
            <person name="Chekanov N."/>
            <person name="Fan G."/>
            <person name="Xiao A."/>
            <person name="Zhang H."/>
            <person name="Xu X."/>
            <person name="Yang H."/>
            <person name="Solovyev V."/>
            <person name="Lee S.M."/>
            <person name="Liu X."/>
            <person name="Afonnikov D.A."/>
            <person name="Skryabin K.G."/>
        </authorList>
    </citation>
    <scope>NUCLEOTIDE SEQUENCE [LARGE SCALE GENOMIC DNA]</scope>
    <source>
        <strain evidence="1">AK-0245</strain>
        <tissue evidence="1">Whole organism</tissue>
    </source>
</reference>
<dbReference type="AlphaFoldDB" id="A0A4S2LYM1"/>
<organism evidence="1 2">
    <name type="scientific">Opisthorchis felineus</name>
    <dbReference type="NCBI Taxonomy" id="147828"/>
    <lineage>
        <taxon>Eukaryota</taxon>
        <taxon>Metazoa</taxon>
        <taxon>Spiralia</taxon>
        <taxon>Lophotrochozoa</taxon>
        <taxon>Platyhelminthes</taxon>
        <taxon>Trematoda</taxon>
        <taxon>Digenea</taxon>
        <taxon>Opisthorchiida</taxon>
        <taxon>Opisthorchiata</taxon>
        <taxon>Opisthorchiidae</taxon>
        <taxon>Opisthorchis</taxon>
    </lineage>
</organism>
<protein>
    <submittedName>
        <fullName evidence="1">Uncharacterized protein</fullName>
    </submittedName>
</protein>
<evidence type="ECO:0000313" key="1">
    <source>
        <dbReference type="EMBL" id="TGZ68972.1"/>
    </source>
</evidence>
<dbReference type="EMBL" id="SJOL01006287">
    <property type="protein sequence ID" value="TGZ68972.1"/>
    <property type="molecule type" value="Genomic_DNA"/>
</dbReference>
<keyword evidence="2" id="KW-1185">Reference proteome</keyword>
<gene>
    <name evidence="1" type="ORF">CRM22_003990</name>
</gene>
<evidence type="ECO:0000313" key="2">
    <source>
        <dbReference type="Proteomes" id="UP000308267"/>
    </source>
</evidence>
<name>A0A4S2LYM1_OPIFE</name>
<dbReference type="Proteomes" id="UP000308267">
    <property type="component" value="Unassembled WGS sequence"/>
</dbReference>
<comment type="caution">
    <text evidence="1">The sequence shown here is derived from an EMBL/GenBank/DDBJ whole genome shotgun (WGS) entry which is preliminary data.</text>
</comment>
<sequence length="104" mass="12177">MQQFIGNEVPEEFDALLYQFIKSSICVQLYSVYQKQRIDFWGEGAKNGDAHEGCWFRITLWPWFKKPAQFLQESLISILEKFMKEHLLDASGISVVMTDPVNDR</sequence>
<proteinExistence type="predicted"/>
<accession>A0A4S2LYM1</accession>